<comment type="catalytic activity">
    <reaction evidence="2">
        <text>carbamate + 2 H(+) = NH4(+) + CO2</text>
        <dbReference type="Rhea" id="RHEA:15649"/>
        <dbReference type="ChEBI" id="CHEBI:13941"/>
        <dbReference type="ChEBI" id="CHEBI:15378"/>
        <dbReference type="ChEBI" id="CHEBI:16526"/>
        <dbReference type="ChEBI" id="CHEBI:28938"/>
    </reaction>
</comment>
<dbReference type="Pfam" id="PF00561">
    <property type="entry name" value="Abhydrolase_1"/>
    <property type="match status" value="1"/>
</dbReference>
<dbReference type="STRING" id="472181.SAMN05216271_0661"/>
<protein>
    <recommendedName>
        <fullName evidence="2">Putative carbamate hydrolase RutD</fullName>
        <ecNumber evidence="2">3.5.1.-</ecNumber>
    </recommendedName>
    <alternativeName>
        <fullName evidence="2">Aminohydrolase</fullName>
    </alternativeName>
</protein>
<evidence type="ECO:0000256" key="1">
    <source>
        <dbReference type="ARBA" id="ARBA00022801"/>
    </source>
</evidence>
<dbReference type="Pfam" id="PF08386">
    <property type="entry name" value="Abhydrolase_4"/>
    <property type="match status" value="1"/>
</dbReference>
<feature type="domain" description="AB hydrolase-1" evidence="3">
    <location>
        <begin position="18"/>
        <end position="125"/>
    </location>
</feature>
<keyword evidence="1 2" id="KW-0378">Hydrolase</keyword>
<dbReference type="SUPFAM" id="SSF53474">
    <property type="entry name" value="alpha/beta-Hydrolases"/>
    <property type="match status" value="1"/>
</dbReference>
<dbReference type="InterPro" id="IPR050266">
    <property type="entry name" value="AB_hydrolase_sf"/>
</dbReference>
<proteinExistence type="inferred from homology"/>
<dbReference type="NCBIfam" id="TIGR03611">
    <property type="entry name" value="RutD"/>
    <property type="match status" value="1"/>
</dbReference>
<sequence>MNHSLHIEIHGRQDAAAPTLVFSSGLGGAAHFWTPQLAALADDFRIVLYDQLGTGRSPAALPAGYSIAAMAKELRELLAANRIADYHLVGHALGGLVGLELALQNAPGLRSLTLMNAWAAASPHTARCFSVRKQLLAGAGPAAYVEAQALFLYPPDWIAEHIEQLDIDDRKHVAGFPPTDNLLRRINALLSFAPGAALQQVRQPTLLIANRDDMLVPWTCSQTLQQALPNAELQLFEYGGHASSVTCAETINTALSDFIARVTHTHTAA</sequence>
<evidence type="ECO:0000313" key="6">
    <source>
        <dbReference type="Proteomes" id="UP000243413"/>
    </source>
</evidence>
<dbReference type="HAMAP" id="MF_00832">
    <property type="entry name" value="RutD"/>
    <property type="match status" value="1"/>
</dbReference>
<dbReference type="GO" id="GO:0016811">
    <property type="term" value="F:hydrolase activity, acting on carbon-nitrogen (but not peptide) bonds, in linear amides"/>
    <property type="evidence" value="ECO:0007669"/>
    <property type="project" value="InterPro"/>
</dbReference>
<dbReference type="AlphaFoldDB" id="A0A1H1MQ28"/>
<dbReference type="Gene3D" id="3.40.50.1820">
    <property type="entry name" value="alpha/beta hydrolase"/>
    <property type="match status" value="1"/>
</dbReference>
<dbReference type="GO" id="GO:0006212">
    <property type="term" value="P:uracil catabolic process"/>
    <property type="evidence" value="ECO:0007669"/>
    <property type="project" value="UniProtKB-UniRule"/>
</dbReference>
<accession>A0A1H1MQ28</accession>
<comment type="function">
    <text evidence="2">Involved in pyrimidine catabolism. May facilitate the hydrolysis of carbamate, a reaction that can also occur spontaneously.</text>
</comment>
<comment type="similarity">
    <text evidence="2">Belongs to the AB hydrolase superfamily. Hydrolase RutD family.</text>
</comment>
<dbReference type="InterPro" id="IPR013595">
    <property type="entry name" value="Pept_S33_TAP-like_C"/>
</dbReference>
<dbReference type="EC" id="3.5.1.-" evidence="2"/>
<dbReference type="Proteomes" id="UP000243413">
    <property type="component" value="Chromosome I"/>
</dbReference>
<evidence type="ECO:0000259" key="3">
    <source>
        <dbReference type="Pfam" id="PF00561"/>
    </source>
</evidence>
<evidence type="ECO:0000259" key="4">
    <source>
        <dbReference type="Pfam" id="PF08386"/>
    </source>
</evidence>
<dbReference type="InterPro" id="IPR019913">
    <property type="entry name" value="Pyrimidine_utilisation_RutD"/>
</dbReference>
<dbReference type="InterPro" id="IPR029058">
    <property type="entry name" value="AB_hydrolase_fold"/>
</dbReference>
<name>A0A1H1MQ28_9GAMM</name>
<dbReference type="GO" id="GO:0019740">
    <property type="term" value="P:nitrogen utilization"/>
    <property type="evidence" value="ECO:0007669"/>
    <property type="project" value="UniProtKB-UniRule"/>
</dbReference>
<evidence type="ECO:0000313" key="5">
    <source>
        <dbReference type="EMBL" id="SDR88894.1"/>
    </source>
</evidence>
<reference evidence="6" key="1">
    <citation type="submission" date="2016-10" db="EMBL/GenBank/DDBJ databases">
        <authorList>
            <person name="Varghese N."/>
            <person name="Submissions S."/>
        </authorList>
    </citation>
    <scope>NUCLEOTIDE SEQUENCE [LARGE SCALE GENOMIC DNA]</scope>
    <source>
        <strain evidence="6">JCM 14963</strain>
    </source>
</reference>
<dbReference type="EMBL" id="LT629763">
    <property type="protein sequence ID" value="SDR88894.1"/>
    <property type="molecule type" value="Genomic_DNA"/>
</dbReference>
<gene>
    <name evidence="2" type="primary">rutD</name>
    <name evidence="5" type="ORF">SAMN05216271_0661</name>
</gene>
<feature type="domain" description="Peptidase S33 tripeptidyl aminopeptidase-like C-terminal" evidence="4">
    <location>
        <begin position="200"/>
        <end position="260"/>
    </location>
</feature>
<dbReference type="PRINTS" id="PR00111">
    <property type="entry name" value="ABHYDROLASE"/>
</dbReference>
<dbReference type="InterPro" id="IPR000073">
    <property type="entry name" value="AB_hydrolase_1"/>
</dbReference>
<dbReference type="PANTHER" id="PTHR43798">
    <property type="entry name" value="MONOACYLGLYCEROL LIPASE"/>
    <property type="match status" value="1"/>
</dbReference>
<evidence type="ECO:0000256" key="2">
    <source>
        <dbReference type="HAMAP-Rule" id="MF_00832"/>
    </source>
</evidence>
<organism evidence="5 6">
    <name type="scientific">Halopseudomonas sabulinigri</name>
    <dbReference type="NCBI Taxonomy" id="472181"/>
    <lineage>
        <taxon>Bacteria</taxon>
        <taxon>Pseudomonadati</taxon>
        <taxon>Pseudomonadota</taxon>
        <taxon>Gammaproteobacteria</taxon>
        <taxon>Pseudomonadales</taxon>
        <taxon>Pseudomonadaceae</taxon>
        <taxon>Halopseudomonas</taxon>
    </lineage>
</organism>